<comment type="caution">
    <text evidence="4">The sequence shown here is derived from an EMBL/GenBank/DDBJ whole genome shotgun (WGS) entry which is preliminary data.</text>
</comment>
<keyword evidence="5" id="KW-1185">Reference proteome</keyword>
<evidence type="ECO:0000313" key="4">
    <source>
        <dbReference type="EMBL" id="MCZ8531990.1"/>
    </source>
</evidence>
<dbReference type="InterPro" id="IPR038765">
    <property type="entry name" value="Papain-like_cys_pep_sf"/>
</dbReference>
<evidence type="ECO:0000259" key="2">
    <source>
        <dbReference type="Pfam" id="PF01841"/>
    </source>
</evidence>
<dbReference type="AlphaFoldDB" id="A0A9X3R7Y5"/>
<dbReference type="Gene3D" id="3.10.620.30">
    <property type="match status" value="1"/>
</dbReference>
<dbReference type="SUPFAM" id="SSF54001">
    <property type="entry name" value="Cysteine proteinases"/>
    <property type="match status" value="1"/>
</dbReference>
<dbReference type="InterPro" id="IPR032485">
    <property type="entry name" value="LRP1-like_beta_prop"/>
</dbReference>
<dbReference type="Proteomes" id="UP001152172">
    <property type="component" value="Unassembled WGS sequence"/>
</dbReference>
<evidence type="ECO:0000313" key="5">
    <source>
        <dbReference type="Proteomes" id="UP001152172"/>
    </source>
</evidence>
<dbReference type="Pfam" id="PF16472">
    <property type="entry name" value="DUF5050"/>
    <property type="match status" value="1"/>
</dbReference>
<dbReference type="SUPFAM" id="SSF82171">
    <property type="entry name" value="DPP6 N-terminal domain-like"/>
    <property type="match status" value="1"/>
</dbReference>
<dbReference type="PANTHER" id="PTHR46333">
    <property type="entry name" value="CYTOKINESIS PROTEIN 3"/>
    <property type="match status" value="1"/>
</dbReference>
<dbReference type="PANTHER" id="PTHR46333:SF2">
    <property type="entry name" value="CYTOKINESIS PROTEIN 3"/>
    <property type="match status" value="1"/>
</dbReference>
<feature type="chain" id="PRO_5040755612" evidence="1">
    <location>
        <begin position="25"/>
        <end position="374"/>
    </location>
</feature>
<sequence length="374" mass="42778">MNHIFKLLIAIVLLLSITPMHVFAASPSSMTITKSEEQTAYDNIVKSLLNAETNTTFNASKISYKDIGKIVNQALANNPSISYYNGLTASSNGTINFKYKADRKVILEKNKKVNLEVDRIIKENIRKGMSDLEKVKSIHDYLVLSVAYDYDNFLKNNVSNDSYEAYGALINEIAVCDGYTKSMALILNKVGVQTIQVTGIANGGNHSWNMVKIDGQYYHVDTTWDDPVPNKPGSVHYNYFLKNTKQLKVDHQWEETAYPVATSSKFNYFHNMNNMVEKDGMYYYSDSKDNLLYKMDKKKLKKTKVLGDKAPYFAIQGQWIYYSNYSNGGYLYKVKLNGKEKKQINSIHSEVMFIKENILYFQNTKTKKNLKLVL</sequence>
<keyword evidence="1" id="KW-0732">Signal</keyword>
<dbReference type="Pfam" id="PF01841">
    <property type="entry name" value="Transglut_core"/>
    <property type="match status" value="1"/>
</dbReference>
<feature type="domain" description="Transglutaminase-like" evidence="2">
    <location>
        <begin position="123"/>
        <end position="221"/>
    </location>
</feature>
<evidence type="ECO:0000256" key="1">
    <source>
        <dbReference type="SAM" id="SignalP"/>
    </source>
</evidence>
<dbReference type="InterPro" id="IPR052557">
    <property type="entry name" value="CAP/Cytokinesis_protein"/>
</dbReference>
<organism evidence="4 5">
    <name type="scientific">Psychrobacillus psychrodurans</name>
    <dbReference type="NCBI Taxonomy" id="126157"/>
    <lineage>
        <taxon>Bacteria</taxon>
        <taxon>Bacillati</taxon>
        <taxon>Bacillota</taxon>
        <taxon>Bacilli</taxon>
        <taxon>Bacillales</taxon>
        <taxon>Bacillaceae</taxon>
        <taxon>Psychrobacillus</taxon>
    </lineage>
</organism>
<dbReference type="EMBL" id="JAMKBI010000001">
    <property type="protein sequence ID" value="MCZ8531990.1"/>
    <property type="molecule type" value="Genomic_DNA"/>
</dbReference>
<dbReference type="RefSeq" id="WP_269920663.1">
    <property type="nucleotide sequence ID" value="NZ_JAMKBI010000001.1"/>
</dbReference>
<accession>A0A9X3R7Y5</accession>
<feature type="domain" description="Prolow-density lipoprotein receptor-related protein 1-like beta-propeller" evidence="3">
    <location>
        <begin position="270"/>
        <end position="371"/>
    </location>
</feature>
<proteinExistence type="predicted"/>
<feature type="signal peptide" evidence="1">
    <location>
        <begin position="1"/>
        <end position="24"/>
    </location>
</feature>
<gene>
    <name evidence="4" type="ORF">M9R61_01355</name>
</gene>
<name>A0A9X3R7Y5_9BACI</name>
<reference evidence="4" key="1">
    <citation type="submission" date="2022-05" db="EMBL/GenBank/DDBJ databases">
        <authorList>
            <person name="Colautti A."/>
            <person name="Iacumin L."/>
        </authorList>
    </citation>
    <scope>NUCLEOTIDE SEQUENCE</scope>
    <source>
        <strain evidence="4">DSM 30747</strain>
    </source>
</reference>
<evidence type="ECO:0000259" key="3">
    <source>
        <dbReference type="Pfam" id="PF16472"/>
    </source>
</evidence>
<dbReference type="GO" id="GO:0005737">
    <property type="term" value="C:cytoplasm"/>
    <property type="evidence" value="ECO:0007669"/>
    <property type="project" value="TreeGrafter"/>
</dbReference>
<dbReference type="InterPro" id="IPR002931">
    <property type="entry name" value="Transglutaminase-like"/>
</dbReference>
<protein>
    <submittedName>
        <fullName evidence="4">DUF5050 domain-containing protein</fullName>
    </submittedName>
</protein>